<name>A0A5C5B943_9MICO</name>
<feature type="transmembrane region" description="Helical" evidence="1">
    <location>
        <begin position="163"/>
        <end position="186"/>
    </location>
</feature>
<keyword evidence="3" id="KW-1185">Reference proteome</keyword>
<comment type="caution">
    <text evidence="2">The sequence shown here is derived from an EMBL/GenBank/DDBJ whole genome shotgun (WGS) entry which is preliminary data.</text>
</comment>
<evidence type="ECO:0000313" key="3">
    <source>
        <dbReference type="Proteomes" id="UP000313849"/>
    </source>
</evidence>
<organism evidence="2 3">
    <name type="scientific">Miniimonas arenae</name>
    <dbReference type="NCBI Taxonomy" id="676201"/>
    <lineage>
        <taxon>Bacteria</taxon>
        <taxon>Bacillati</taxon>
        <taxon>Actinomycetota</taxon>
        <taxon>Actinomycetes</taxon>
        <taxon>Micrococcales</taxon>
        <taxon>Beutenbergiaceae</taxon>
        <taxon>Miniimonas</taxon>
    </lineage>
</organism>
<sequence length="240" mass="24273">MAHTPRTHAAAAGVLYLTTHVTSVLAVAAYGSGLLAWGVLLELGLAVGCVGTGVLLWLLLRGTGPARAATFALLRTVEAAVILAGTLPMLATAWLHDASVGSAPDGRTTASDGATADLTAVIGDALDRVHTASFLVGQGLVISVNTIVLGWLLLDSRAVPRALALLGLAGGGLVLTSNLAQLFGAIPLNGAVAGACAAPVFAFEVWLAVLLMVRGLRVAPPPSTMRTDDPVPRERAADPA</sequence>
<accession>A0A5C5B943</accession>
<keyword evidence="1" id="KW-0472">Membrane</keyword>
<dbReference type="Proteomes" id="UP000313849">
    <property type="component" value="Unassembled WGS sequence"/>
</dbReference>
<feature type="transmembrane region" description="Helical" evidence="1">
    <location>
        <begin position="192"/>
        <end position="213"/>
    </location>
</feature>
<keyword evidence="1" id="KW-0812">Transmembrane</keyword>
<dbReference type="OrthoDB" id="5080242at2"/>
<keyword evidence="1" id="KW-1133">Transmembrane helix</keyword>
<evidence type="ECO:0000256" key="1">
    <source>
        <dbReference type="SAM" id="Phobius"/>
    </source>
</evidence>
<feature type="transmembrane region" description="Helical" evidence="1">
    <location>
        <begin position="134"/>
        <end position="154"/>
    </location>
</feature>
<reference evidence="2 3" key="1">
    <citation type="submission" date="2019-06" db="EMBL/GenBank/DDBJ databases">
        <title>Draft genome sequence of Miniimonas arenae KCTC 19750T isolated from sea sand.</title>
        <authorList>
            <person name="Park S.-J."/>
        </authorList>
    </citation>
    <scope>NUCLEOTIDE SEQUENCE [LARGE SCALE GENOMIC DNA]</scope>
    <source>
        <strain evidence="2 3">KCTC 19750</strain>
    </source>
</reference>
<evidence type="ECO:0000313" key="2">
    <source>
        <dbReference type="EMBL" id="TNU73024.1"/>
    </source>
</evidence>
<gene>
    <name evidence="2" type="ORF">FH969_13585</name>
</gene>
<feature type="transmembrane region" description="Helical" evidence="1">
    <location>
        <begin position="36"/>
        <end position="60"/>
    </location>
</feature>
<proteinExistence type="predicted"/>
<dbReference type="EMBL" id="VENP01000071">
    <property type="protein sequence ID" value="TNU73024.1"/>
    <property type="molecule type" value="Genomic_DNA"/>
</dbReference>
<dbReference type="RefSeq" id="WP_108718986.1">
    <property type="nucleotide sequence ID" value="NZ_VENP01000071.1"/>
</dbReference>
<dbReference type="InterPro" id="IPR025495">
    <property type="entry name" value="DUF4386"/>
</dbReference>
<dbReference type="Pfam" id="PF14329">
    <property type="entry name" value="DUF4386"/>
    <property type="match status" value="1"/>
</dbReference>
<dbReference type="AlphaFoldDB" id="A0A5C5B943"/>
<protein>
    <submittedName>
        <fullName evidence="2">DUF4386 domain-containing protein</fullName>
    </submittedName>
</protein>
<feature type="transmembrane region" description="Helical" evidence="1">
    <location>
        <begin position="72"/>
        <end position="95"/>
    </location>
</feature>